<name>A0A5B7H639_PORTR</name>
<dbReference type="EMBL" id="VSRR010023528">
    <property type="protein sequence ID" value="MPC65573.1"/>
    <property type="molecule type" value="Genomic_DNA"/>
</dbReference>
<protein>
    <submittedName>
        <fullName evidence="1">Uncharacterized protein</fullName>
    </submittedName>
</protein>
<accession>A0A5B7H639</accession>
<gene>
    <name evidence="1" type="ORF">E2C01_059711</name>
</gene>
<evidence type="ECO:0000313" key="1">
    <source>
        <dbReference type="EMBL" id="MPC65573.1"/>
    </source>
</evidence>
<keyword evidence="2" id="KW-1185">Reference proteome</keyword>
<evidence type="ECO:0000313" key="2">
    <source>
        <dbReference type="Proteomes" id="UP000324222"/>
    </source>
</evidence>
<comment type="caution">
    <text evidence="1">The sequence shown here is derived from an EMBL/GenBank/DDBJ whole genome shotgun (WGS) entry which is preliminary data.</text>
</comment>
<sequence>MNHVSWQSYHCPRKRSWRIPWTRSMDAMGGLWPPIAGPSGCYAEETTRHPPFCFHHFVCLRTSQSVTR</sequence>
<dbReference type="Proteomes" id="UP000324222">
    <property type="component" value="Unassembled WGS sequence"/>
</dbReference>
<organism evidence="1 2">
    <name type="scientific">Portunus trituberculatus</name>
    <name type="common">Swimming crab</name>
    <name type="synonym">Neptunus trituberculatus</name>
    <dbReference type="NCBI Taxonomy" id="210409"/>
    <lineage>
        <taxon>Eukaryota</taxon>
        <taxon>Metazoa</taxon>
        <taxon>Ecdysozoa</taxon>
        <taxon>Arthropoda</taxon>
        <taxon>Crustacea</taxon>
        <taxon>Multicrustacea</taxon>
        <taxon>Malacostraca</taxon>
        <taxon>Eumalacostraca</taxon>
        <taxon>Eucarida</taxon>
        <taxon>Decapoda</taxon>
        <taxon>Pleocyemata</taxon>
        <taxon>Brachyura</taxon>
        <taxon>Eubrachyura</taxon>
        <taxon>Portunoidea</taxon>
        <taxon>Portunidae</taxon>
        <taxon>Portuninae</taxon>
        <taxon>Portunus</taxon>
    </lineage>
</organism>
<reference evidence="1 2" key="1">
    <citation type="submission" date="2019-05" db="EMBL/GenBank/DDBJ databases">
        <title>Another draft genome of Portunus trituberculatus and its Hox gene families provides insights of decapod evolution.</title>
        <authorList>
            <person name="Jeong J.-H."/>
            <person name="Song I."/>
            <person name="Kim S."/>
            <person name="Choi T."/>
            <person name="Kim D."/>
            <person name="Ryu S."/>
            <person name="Kim W."/>
        </authorList>
    </citation>
    <scope>NUCLEOTIDE SEQUENCE [LARGE SCALE GENOMIC DNA]</scope>
    <source>
        <tissue evidence="1">Muscle</tissue>
    </source>
</reference>
<dbReference type="AlphaFoldDB" id="A0A5B7H639"/>
<proteinExistence type="predicted"/>